<feature type="domain" description="HEPN" evidence="4">
    <location>
        <begin position="4301"/>
        <end position="4419"/>
    </location>
</feature>
<dbReference type="GO" id="GO:0007165">
    <property type="term" value="P:signal transduction"/>
    <property type="evidence" value="ECO:0007669"/>
    <property type="project" value="InterPro"/>
</dbReference>
<reference evidence="6" key="1">
    <citation type="journal article" date="2010" name="Nature">
        <title>The Amphimedon queenslandica genome and the evolution of animal complexity.</title>
        <authorList>
            <person name="Srivastava M."/>
            <person name="Simakov O."/>
            <person name="Chapman J."/>
            <person name="Fahey B."/>
            <person name="Gauthier M.E."/>
            <person name="Mitros T."/>
            <person name="Richards G.S."/>
            <person name="Conaco C."/>
            <person name="Dacre M."/>
            <person name="Hellsten U."/>
            <person name="Larroux C."/>
            <person name="Putnam N.H."/>
            <person name="Stanke M."/>
            <person name="Adamska M."/>
            <person name="Darling A."/>
            <person name="Degnan S.M."/>
            <person name="Oakley T.H."/>
            <person name="Plachetzki D.C."/>
            <person name="Zhai Y."/>
            <person name="Adamski M."/>
            <person name="Calcino A."/>
            <person name="Cummins S.F."/>
            <person name="Goodstein D.M."/>
            <person name="Harris C."/>
            <person name="Jackson D.J."/>
            <person name="Leys S.P."/>
            <person name="Shu S."/>
            <person name="Woodcroft B.J."/>
            <person name="Vervoort M."/>
            <person name="Kosik K.S."/>
            <person name="Manning G."/>
            <person name="Degnan B.M."/>
            <person name="Rokhsar D.S."/>
        </authorList>
    </citation>
    <scope>NUCLEOTIDE SEQUENCE [LARGE SCALE GENOMIC DNA]</scope>
</reference>
<accession>A0AAN0JT43</accession>
<dbReference type="Pfam" id="PF05168">
    <property type="entry name" value="HEPN"/>
    <property type="match status" value="1"/>
</dbReference>
<dbReference type="InterPro" id="IPR058210">
    <property type="entry name" value="SACS/Nov_dom"/>
</dbReference>
<dbReference type="Pfam" id="PF25794">
    <property type="entry name" value="SACS"/>
    <property type="match status" value="3"/>
</dbReference>
<dbReference type="SUPFAM" id="SSF81593">
    <property type="entry name" value="Nucleotidyltransferase substrate binding subunit/domain"/>
    <property type="match status" value="1"/>
</dbReference>
<evidence type="ECO:0008006" key="7">
    <source>
        <dbReference type="Google" id="ProtNLM"/>
    </source>
</evidence>
<dbReference type="EnsemblMetazoa" id="XM_020004437.1">
    <property type="protein sequence ID" value="XP_019859996.1"/>
    <property type="gene ID" value="LOC109588259"/>
</dbReference>
<proteinExistence type="predicted"/>
<keyword evidence="6" id="KW-1185">Reference proteome</keyword>
<evidence type="ECO:0000256" key="1">
    <source>
        <dbReference type="SAM" id="Coils"/>
    </source>
</evidence>
<dbReference type="Gene3D" id="1.10.287.110">
    <property type="entry name" value="DnaJ domain"/>
    <property type="match status" value="1"/>
</dbReference>
<reference evidence="5" key="2">
    <citation type="submission" date="2024-06" db="UniProtKB">
        <authorList>
            <consortium name="EnsemblMetazoa"/>
        </authorList>
    </citation>
    <scope>IDENTIFICATION</scope>
</reference>
<dbReference type="GeneID" id="109588259"/>
<evidence type="ECO:0000313" key="6">
    <source>
        <dbReference type="Proteomes" id="UP000007879"/>
    </source>
</evidence>
<dbReference type="SUPFAM" id="SSF55874">
    <property type="entry name" value="ATPase domain of HSP90 chaperone/DNA topoisomerase II/histidine kinase"/>
    <property type="match status" value="3"/>
</dbReference>
<dbReference type="Proteomes" id="UP000007879">
    <property type="component" value="Unassembled WGS sequence"/>
</dbReference>
<feature type="coiled-coil region" evidence="1">
    <location>
        <begin position="4456"/>
        <end position="4483"/>
    </location>
</feature>
<keyword evidence="1" id="KW-0175">Coiled coil</keyword>
<dbReference type="Gene3D" id="1.20.120.330">
    <property type="entry name" value="Nucleotidyltransferases domain 2"/>
    <property type="match status" value="1"/>
</dbReference>
<dbReference type="RefSeq" id="XP_019859996.1">
    <property type="nucleotide sequence ID" value="XM_020004437.1"/>
</dbReference>
<dbReference type="PANTHER" id="PTHR46919:SF2">
    <property type="entry name" value="SACSIN"/>
    <property type="match status" value="1"/>
</dbReference>
<evidence type="ECO:0000313" key="5">
    <source>
        <dbReference type="EnsemblMetazoa" id="XP_019859996.1"/>
    </source>
</evidence>
<dbReference type="Gene3D" id="3.30.565.10">
    <property type="entry name" value="Histidine kinase-like ATPase, C-terminal domain"/>
    <property type="match status" value="1"/>
</dbReference>
<dbReference type="InterPro" id="IPR011029">
    <property type="entry name" value="DEATH-like_dom_sf"/>
</dbReference>
<organism evidence="5 6">
    <name type="scientific">Amphimedon queenslandica</name>
    <name type="common">Sponge</name>
    <dbReference type="NCBI Taxonomy" id="400682"/>
    <lineage>
        <taxon>Eukaryota</taxon>
        <taxon>Metazoa</taxon>
        <taxon>Porifera</taxon>
        <taxon>Demospongiae</taxon>
        <taxon>Heteroscleromorpha</taxon>
        <taxon>Haplosclerida</taxon>
        <taxon>Niphatidae</taxon>
        <taxon>Amphimedon</taxon>
    </lineage>
</organism>
<dbReference type="PROSITE" id="PS50017">
    <property type="entry name" value="DEATH_DOMAIN"/>
    <property type="match status" value="1"/>
</dbReference>
<dbReference type="InterPro" id="IPR036890">
    <property type="entry name" value="HATPase_C_sf"/>
</dbReference>
<protein>
    <recommendedName>
        <fullName evidence="7">Death domain-containing protein</fullName>
    </recommendedName>
</protein>
<sequence length="4980" mass="567832">MTSERASELSMELPLHGLLDIEDLDYVLGLLKQCPFSFGNWKGFGSALGLDEVTLTDIQSRNNSSDCNMKECLSKWLKKADYVKHKGVPTLGRLSDALEEIDENSAADYIRRNGSSYVDDLLGESFGQKRPPLYEMIRNILREYPSGQIFKEIIQNADDARATEVKFYLDCRVLQTLPPSLISSASDAKHQLLLKEFKGPALLSYNNAPFREEDWKSIQSLQQSGKAKNPHKVGKFGIGFNSVYHITDLPVILSQNYCGFLEPQERVWKGESGKGFFLKSLKNNCQEALEPFDGICGFSKHNPSYQDKTLFRFPLRNKESNLSSDVYTIDKLHSLLHTLQEEAQYLLVFLRSVCSIEICKITESNDTVSLFKVSVSQKDFQSRLSQQRKLLSDVESTFIGDSKYCIRDIIIDASCFNVEKVDASVVSNYNWLVVDQIGSDDNDVMQLAEKQHILPWVGAAINLEDPIRNGRIFCILPLPVENQAPFHVHVNGTFAISSNRRSLKWEAQERKGDEEGTWNKLLVEKCLPSCYFRLVSELMELLVDPSTVYSCWPDIERVNGTPWSGILDPFYQLLVSNSKAVNTFGGRWISVRHAVLIIDKVPASVKYAMIKCNANLVEINDSNYEALKQYGSLKTLQPSVVRSYLKSNIHSYCNAPRNEKFEILKYILQDNAFHDIIGLQLLPLADNSFQVFQNKSRYVDDIFVSSSSCPSSLLPGLESQLVSVYNEDSTLHSLLCSVVKSGCTQLVLLDTEQVADLLSKCNTSHWSHDQMSKFWQWLNSEQLTHFQSKPIVPVKCHTGGPSVTALAKQNGVVYISQYTDVPLALLSGLEKCGIRFAHAHEFSHLKHKQLSQYLYQFENDQVLDAIQLSNFDCVSLSSSEAVALQQFLSSFELNDNRVATLCKIPLFKALQHNESSRVSINAIRTSYCDNKAIAMSGTYSFRTDLLTRIPLIIDVTENVLSLIQHLTAHIYLIQEIEYLQKIAFQQICNRQFDNSSIVPFMISVLDNFYTPQYRQAAKQLTSAMSSLPFVPILNSPALETPQDLFDPEIEILRQLYNGERKFPASSFHCYLPILRQCGLKSSVNADEIFEIVSSLRSRASNNSTSCNVGEIKYLRIVSVLKYLFDNPHLFYTIVKYHNNLLNVLHDETSQYCWLPVASNPPSNYPSNLMWKGSQHSTSLVSNDFNPLVVQTQELASSDLPLIAGSQALFVENVPCQLAQGLGSQPSDLVSAVIAHFHEIISLENEIPTDMLHLIAFQTYSYLLQNISYCDSQMFSGKWIWSEALSAFIASTQVAVSANPSFRSNLAPFIFVLPASLQKFSELFIQCGVPVSITSKQIVSVLHSVRDQACGKLSADDAWLIVKSILDWIVEDSNRMSVGDILVPVDSDSNYPQLLPINEVVYTDNEIFCDIANDSDQDYSLIHCKISHLSSKLGLTPLSDHLGITEDVFDDTGQHESLTTRLRNILKDYKDGLTIIKEMIQNADDAGATELNILYDKRTHSKEKLIIKGMADSHGPALIVHNNRAFSKDDFVNITKLAGATKADKPLKIGKFGIGFCSVYHITDVPSFVSGEWLYIFDPTLKYLKGAVCNDSSPGKKMEYRSKFLARSDQLAPYHGLFGFDSSLKYNGTIFRLPFRTNPSQISSTLYSDELVQQIKDDLQDNASKLLLFLQNVKSITFSTVQENGESLCEISIKCNAIESYGIEKRVITVTSLKCKEKIEHWLMSSVKENLEGELAVASVACELLNTDNVYQCQSIKGNVFCFLPLAVSSTGLPVHVSANFAVMSNRSGILTFESVKESSYSKKHWNKQLMTTVIPKTYVLLLKKLFEMHDLNELASYDFFALWPLATCLKAKNPWESLLPDLFYLISQEKLFYSSCTGEWLTLSQSQFFPLSLFQVSRENDPYLFDEVAFMLKLPVVALPKLHLEQLQNIIKINTIITEESFLQLFLNNIELFNKENFSIRNNILFIMLSAFGTGKYEWLKPLLENIQCIPVSPDGLQLKQARQLVDPLSFCSMFDPENGMFPLNSFYKNHLVHIAIVTLGLMERDISWDAIICSAQTIKDLYSREKSKALLRVKDIIKYFKTTRCPVELREIPFLPVLEKPETYILPWKGDSCTVLPPSAVIATTGEDNMWKISFIVGSQKPIVNIQSINKNGCDLIPFHSLELLKISTLPSLNDVLSHFQSLIDLMSEKNSQEFLKMKNVFSHIETICRSVYEFLEIELTNTSHIIAGDIDMPPTATEEILHSYQDKPFVWTGSEFVAPSNVAQNWKTNGPYLYRLPSMISERKRLQKALAIYSDFDINKLLNTLGQMYTQFKQEPLPSNYHEFINTLILELNEAKGKFDDRIDIVLVDHNYILRPSNDLYYNDVSWISAVDDHLYLMHKNLTTSKAESFGIKPVRSNYLDQFDNTLAFAGQEFGQKEVLTDRLKNILRDYPFGITFLKELLQNADDAKASQMRVILDKRQHGKERVLSEKWGKELQGPALLVWNDKDFSDKDLEGIQKLGLGSKQDDDESIGQFGIGFNVVYHVTDCPTFITRGDTLCVFDPLCKYVSGAKATRPGRQYSTNDKFWNDMSDLHSCFLQDDILNELHGLDKGVLFRLPLRTKKQIMESDLIDDKVKTKQLTADTMESYLNEWVAKIKHSLLFLNNVVSFEYFIIDDSNSVSCKQSFAIHLSEDSNHKRVSFKNNLSNFRDSKKPDLVMYSLILESFHHEASTEEEWLIQQGVGDMKDSSRHWNYLKKIIPRHGIAATLERHNDFKGQVFCFLPLPGYTNLPVHINGQFILSSDRHSLWVSESEEPDDKTKWNSSLLQSIFSSYAQFLEQVKPYFTASQGYENIASFYDAVNSYYSLFPFWDPPFYFDKKLEVSVIQPPKKSVNDWKQIGHNVLKLLWFQNPKILTSLRKETRMCYVDWHVLHNDKEPFKQAYFITYRSSIIREILLKLGMFLTCAPHVLFKHLQAILLEEDDSENENPAIVTNESVFRFYRNFHSQIISKCPCSIQDTPFESVKNFIKFFNYMLQKYDKGDEIEYKFPDSPVNIPLLLTADDQLRVFSDSPRTLVSKFTRLFPNSQSQFLHESLISLCPKISPSYFLAPKKVTFTFVDDLLKENVSLELSSFEVDNSNSCVIGLATLWLDEIILTQEELISLWQCLSTDDTFKLHQADVVSKWALIPSISGIYFNASSPIRPIIKPLAKDISSCDVEFCDMLCSFDVPFFDTEIALPSDVEKYCFQLTDADKVLCMLYHIHEQKNIFNLLKSSFPKFQLLLKYLGQINFRNNSESLNYMKSLPVFESIQGDLICISGKDVYTVSVSHDYEVCQAGYSKWATDANIIFLNPSGLWSSFCDMKVFGIESVDKESVFIRFIFPKFSRLNYQERFEQLSHIKDNNFISERDSIIHVPSKFYSELCKLPCIEGKDGKLQPVSYFKDHTIPLFNAFEDHFTFVPSDYQKETWLWFLHTLGLQDTLDKESFKNCCKSLSIKNASEWLMASNMLASYLFSKSAIEWHEDSSFLAEISSISFIIVEPLDNFEWIKMPHKSTGLTSLNEVVLHNYAELVWTVKPVFKLPTEYMESQEYKQHFMEASIFPAENESYCDMTLKKLGVTIKPQVEDVFRNLAYVSETYLSDPSLFSKYDIIITCDQCCLLQSVIVKSFRYLIENSANQFLEQLVTLPCIPVSANNSRNDTVSRPVLVKPIQVVRHISSDHDARNFFPYIISLPSFMEEFGNNLFLIGISESISLKALQQFLEQLKDRKLNTNESIKVREALVKLYKLCKDDSRDEDIITKELSPLYLPNDEGYMKLSTELLFIDLKRYFDSHLNFAGSSYSLFQLPAVPQSSQSKSISERKICLALPEEVRPQGLSLVCQEELLLKSDQTSKFPDLMDHFQNLKSLVPSLQLVLPKAILAHLKIIDSPTVDDTEIDTEIDKFILTLANKFFSDVKVVVIEDLGCYIKLLADEMLIGTINVPFLFQDSTLYVDSNAKPGSKPFCKDMASIMCVEIARMHQVKLTKYLTFLRPITDCLTAQTNDDLNDILEEYDDDADINLISVKKLDSIVRGKEISKEIVRDLEMDINHLFHPEEWVGFEISEGNFVYATILYLIMQNEGNEDIIFQRYKICVSDLSDEKIRDVSIVDLYKLPSFNKKTLKLKCKELILSNVESKAAEISGHMKLEKLKKLISNELERIWMITDQDDKRKATKRMYLKYHPDRVLASEADLYEKAFQFLKEQIEVKESVSIEIEEEQPLHSRMAKSCFSQWDKFAQETFGSSDHHNLKTSDSHSSQNFESSTRPFILPRTNSSEAHRWLKQAETDLLAMSILRRYLPDKFLCCQVLFLAHEACEKTLKAGMYKLFGLNPDSLTNHYLYSHANAIASSKKFAELRELPQLVLSMEKYYLDSRYPNRHSLPLAPVDVYSSTDAIRMAENAERVYDLVVMLFEPKQRLNESMISEQKRKTDVAIQCDLISQPDEEKLRKELQEKIELLEQQLKVKECKDKAVQVDYHIPLTEWHHKRKKLENTCIAGEKEFLLNSDNSSFLKWEEYGLSLFIPKEAVPSSTVKLTVTAIVGGNFVLPENTEFVSAVYAISASQPLSEPVMLKIQHCVSIETSDHINSLSFATASDNQPSPYQFQQIEGGNFSIGERYGCISVTEFSLWSIIMKHLKRLGRTSHNRGPTHSEDPPISASAREEPVLPSHSKSTTEFSLSMENDGSTAQFAAVENNLPEKLYFGQVMYETQKAGREWLMRFLLCKDLNALIQYIHDTLKNIRLNSQISFTFDEPSNGFIELSFDACVDFPGWSVREHQSPTKVSQKIIDQYGSLCPPRFPECLITITLTPGSDTLSELNYPVELKGIKSDFQKINIILTKADQFSETHSPKFSVSSDSQSQYFKDVPGVFRKYFAELSEALVLPSNLSAVAMHLYSEKLISFETLTECLYSSKTNHEKSASVMFAIKATIDTKPQSLKTLTGILKKCELTTLATKIDFDCSQCVDMQ</sequence>
<dbReference type="InterPro" id="IPR007842">
    <property type="entry name" value="HEPN_dom"/>
</dbReference>
<feature type="region of interest" description="Disordered" evidence="2">
    <location>
        <begin position="4656"/>
        <end position="4691"/>
    </location>
</feature>
<dbReference type="PROSITE" id="PS50910">
    <property type="entry name" value="HEPN"/>
    <property type="match status" value="1"/>
</dbReference>
<evidence type="ECO:0000256" key="2">
    <source>
        <dbReference type="SAM" id="MobiDB-lite"/>
    </source>
</evidence>
<dbReference type="InterPro" id="IPR036869">
    <property type="entry name" value="J_dom_sf"/>
</dbReference>
<dbReference type="Gene3D" id="1.10.533.10">
    <property type="entry name" value="Death Domain, Fas"/>
    <property type="match status" value="1"/>
</dbReference>
<dbReference type="InterPro" id="IPR000488">
    <property type="entry name" value="Death_dom"/>
</dbReference>
<evidence type="ECO:0000259" key="3">
    <source>
        <dbReference type="PROSITE" id="PS50017"/>
    </source>
</evidence>
<dbReference type="KEGG" id="aqu:109588259"/>
<dbReference type="NCBIfam" id="NF047352">
    <property type="entry name" value="P_loop_sacsin"/>
    <property type="match status" value="3"/>
</dbReference>
<name>A0AAN0JT43_AMPQE</name>
<feature type="domain" description="Death" evidence="3">
    <location>
        <begin position="40"/>
        <end position="114"/>
    </location>
</feature>
<dbReference type="CDD" id="cd01670">
    <property type="entry name" value="Death"/>
    <property type="match status" value="1"/>
</dbReference>
<dbReference type="PANTHER" id="PTHR46919">
    <property type="entry name" value="ZINC FINGER, C3HC4 TYPE (RING FINGER) FAMILY PROTEIN"/>
    <property type="match status" value="1"/>
</dbReference>
<evidence type="ECO:0000259" key="4">
    <source>
        <dbReference type="PROSITE" id="PS50910"/>
    </source>
</evidence>